<accession>A0A9P4UFL2</accession>
<comment type="caution">
    <text evidence="2">The sequence shown here is derived from an EMBL/GenBank/DDBJ whole genome shotgun (WGS) entry which is preliminary data.</text>
</comment>
<gene>
    <name evidence="2" type="ORF">P171DRAFT_228706</name>
</gene>
<dbReference type="AlphaFoldDB" id="A0A9P4UFL2"/>
<evidence type="ECO:0000256" key="1">
    <source>
        <dbReference type="SAM" id="MobiDB-lite"/>
    </source>
</evidence>
<dbReference type="OrthoDB" id="10569772at2759"/>
<proteinExistence type="predicted"/>
<feature type="region of interest" description="Disordered" evidence="1">
    <location>
        <begin position="106"/>
        <end position="130"/>
    </location>
</feature>
<evidence type="ECO:0000313" key="3">
    <source>
        <dbReference type="Proteomes" id="UP000799764"/>
    </source>
</evidence>
<evidence type="ECO:0000313" key="2">
    <source>
        <dbReference type="EMBL" id="KAF2447623.1"/>
    </source>
</evidence>
<sequence length="163" mass="17405">MARPPSLFRSRYSARHFPCLCFMMSFPDHVAVLSSCRLTFPSAVATRVAKIKVAMSLVSWHPAALAHQAPLGLSWSGANLRSIVRTAQHLRSRVCHARRTTGFQCSRSRGHATHMNGSGTTRASGEGGTPNVALSRAEGGASRHQAIGACICIACTSSLHHAS</sequence>
<protein>
    <submittedName>
        <fullName evidence="2">Uncharacterized protein</fullName>
    </submittedName>
</protein>
<reference evidence="2" key="1">
    <citation type="journal article" date="2020" name="Stud. Mycol.">
        <title>101 Dothideomycetes genomes: a test case for predicting lifestyles and emergence of pathogens.</title>
        <authorList>
            <person name="Haridas S."/>
            <person name="Albert R."/>
            <person name="Binder M."/>
            <person name="Bloem J."/>
            <person name="Labutti K."/>
            <person name="Salamov A."/>
            <person name="Andreopoulos B."/>
            <person name="Baker S."/>
            <person name="Barry K."/>
            <person name="Bills G."/>
            <person name="Bluhm B."/>
            <person name="Cannon C."/>
            <person name="Castanera R."/>
            <person name="Culley D."/>
            <person name="Daum C."/>
            <person name="Ezra D."/>
            <person name="Gonzalez J."/>
            <person name="Henrissat B."/>
            <person name="Kuo A."/>
            <person name="Liang C."/>
            <person name="Lipzen A."/>
            <person name="Lutzoni F."/>
            <person name="Magnuson J."/>
            <person name="Mondo S."/>
            <person name="Nolan M."/>
            <person name="Ohm R."/>
            <person name="Pangilinan J."/>
            <person name="Park H.-J."/>
            <person name="Ramirez L."/>
            <person name="Alfaro M."/>
            <person name="Sun H."/>
            <person name="Tritt A."/>
            <person name="Yoshinaga Y."/>
            <person name="Zwiers L.-H."/>
            <person name="Turgeon B."/>
            <person name="Goodwin S."/>
            <person name="Spatafora J."/>
            <person name="Crous P."/>
            <person name="Grigoriev I."/>
        </authorList>
    </citation>
    <scope>NUCLEOTIDE SEQUENCE</scope>
    <source>
        <strain evidence="2">CBS 690.94</strain>
    </source>
</reference>
<keyword evidence="3" id="KW-1185">Reference proteome</keyword>
<organism evidence="2 3">
    <name type="scientific">Karstenula rhodostoma CBS 690.94</name>
    <dbReference type="NCBI Taxonomy" id="1392251"/>
    <lineage>
        <taxon>Eukaryota</taxon>
        <taxon>Fungi</taxon>
        <taxon>Dikarya</taxon>
        <taxon>Ascomycota</taxon>
        <taxon>Pezizomycotina</taxon>
        <taxon>Dothideomycetes</taxon>
        <taxon>Pleosporomycetidae</taxon>
        <taxon>Pleosporales</taxon>
        <taxon>Massarineae</taxon>
        <taxon>Didymosphaeriaceae</taxon>
        <taxon>Karstenula</taxon>
    </lineage>
</organism>
<dbReference type="EMBL" id="MU001496">
    <property type="protein sequence ID" value="KAF2447623.1"/>
    <property type="molecule type" value="Genomic_DNA"/>
</dbReference>
<dbReference type="Proteomes" id="UP000799764">
    <property type="component" value="Unassembled WGS sequence"/>
</dbReference>
<name>A0A9P4UFL2_9PLEO</name>